<organism evidence="1 2">
    <name type="scientific">Ceratobasidium theobromae</name>
    <dbReference type="NCBI Taxonomy" id="1582974"/>
    <lineage>
        <taxon>Eukaryota</taxon>
        <taxon>Fungi</taxon>
        <taxon>Dikarya</taxon>
        <taxon>Basidiomycota</taxon>
        <taxon>Agaricomycotina</taxon>
        <taxon>Agaricomycetes</taxon>
        <taxon>Cantharellales</taxon>
        <taxon>Ceratobasidiaceae</taxon>
        <taxon>Ceratobasidium</taxon>
    </lineage>
</organism>
<protein>
    <submittedName>
        <fullName evidence="1">Uncharacterized protein</fullName>
    </submittedName>
</protein>
<proteinExistence type="predicted"/>
<keyword evidence="2" id="KW-1185">Reference proteome</keyword>
<dbReference type="Gene3D" id="3.80.10.10">
    <property type="entry name" value="Ribonuclease Inhibitor"/>
    <property type="match status" value="1"/>
</dbReference>
<name>A0A5N5QBE5_9AGAM</name>
<dbReference type="SUPFAM" id="SSF52047">
    <property type="entry name" value="RNI-like"/>
    <property type="match status" value="1"/>
</dbReference>
<evidence type="ECO:0000313" key="2">
    <source>
        <dbReference type="Proteomes" id="UP000383932"/>
    </source>
</evidence>
<gene>
    <name evidence="1" type="ORF">CTheo_7579</name>
</gene>
<dbReference type="EMBL" id="SSOP01000336">
    <property type="protein sequence ID" value="KAB5588984.1"/>
    <property type="molecule type" value="Genomic_DNA"/>
</dbReference>
<reference evidence="1 2" key="1">
    <citation type="journal article" date="2019" name="Fungal Biol. Biotechnol.">
        <title>Draft genome sequence of fastidious pathogen Ceratobasidium theobromae, which causes vascular-streak dieback in Theobroma cacao.</title>
        <authorList>
            <person name="Ali S.S."/>
            <person name="Asman A."/>
            <person name="Shao J."/>
            <person name="Firmansyah A.P."/>
            <person name="Susilo A.W."/>
            <person name="Rosmana A."/>
            <person name="McMahon P."/>
            <person name="Junaid M."/>
            <person name="Guest D."/>
            <person name="Kheng T.Y."/>
            <person name="Meinhardt L.W."/>
            <person name="Bailey B.A."/>
        </authorList>
    </citation>
    <scope>NUCLEOTIDE SEQUENCE [LARGE SCALE GENOMIC DNA]</scope>
    <source>
        <strain evidence="1 2">CT2</strain>
    </source>
</reference>
<comment type="caution">
    <text evidence="1">The sequence shown here is derived from an EMBL/GenBank/DDBJ whole genome shotgun (WGS) entry which is preliminary data.</text>
</comment>
<evidence type="ECO:0000313" key="1">
    <source>
        <dbReference type="EMBL" id="KAB5588984.1"/>
    </source>
</evidence>
<sequence length="567" mass="63958">MSAATKVLFTPELLRMICDFTDRSTCSRMSRHVDGAQNLLTLIKFAIPVYDTESESLVSIVFDSLIAEYINSADLFERFDLYARYVKTLNIIGRDSCYYSLDQNTYYVLCLKLGQRASRSLLPNLYSFELASNEKKHNHRCWDFIRWIKLLGTNKIGIVTMRSDGPSADWSSSVLYIQTLSILGSLASHCPNVQTLSLYSSCDAEFPPLALGSFNKDIRKLNKLKSLSVGEERLCDATILALGDLPELTFLEFVNEDLDTSTSEMSGALGDLPVLPFLEIVNTNQNLDTSTSEMSGDVNELLSATAFQKLDTLRLDTNLTHQIYVLGLQKMVRHVENLHLFLDFFPNSMNSQDPEAVDLESEESKDLLQRELLPSFANMPNLKSLKVEMWDPNCGIDDYDPLPVEIPDFLDAISLPQLELVMFDDIHFGSRILERNLGSIWPQLTSLTLLYQEASLEELEAFATIPNLCFLVVSLKLTTEYRLKPISRTKYAPLDEIRGSRGSEISSQPEVINHTAQGLLYLWPTIRSVNLFADESGEFLSATDKLNERLSSLSPIETDDEDSDFEL</sequence>
<dbReference type="InterPro" id="IPR032675">
    <property type="entry name" value="LRR_dom_sf"/>
</dbReference>
<dbReference type="Proteomes" id="UP000383932">
    <property type="component" value="Unassembled WGS sequence"/>
</dbReference>
<dbReference type="AlphaFoldDB" id="A0A5N5QBE5"/>
<accession>A0A5N5QBE5</accession>